<comment type="caution">
    <text evidence="4">The sequence shown here is derived from an EMBL/GenBank/DDBJ whole genome shotgun (WGS) entry which is preliminary data.</text>
</comment>
<dbReference type="PANTHER" id="PTHR10357:SF210">
    <property type="entry name" value="MALTODEXTRIN GLUCOSIDASE"/>
    <property type="match status" value="1"/>
</dbReference>
<dbReference type="InParanoid" id="A0A0M9UDH9"/>
<sequence>MTTAKTPEWVKHAIFYQIFPDRFARSARLPKPAHIEPWDTPPTEHGYKGGDLLGIVEHLDYLCDLGITALYLCPIFASTSNHRYNTHDYLQVDPLLGGNEAFRTFLDEAHRAGIRIVIDGVFNHTARSFQPFADILENGEASPYRDWYRILEWPPNAYDTSRPPGYWAWWNLHHMPTLNHDNPEVQAYIYQVARYWIEQGADGWRLDVPFEIKTPGFWQGFRRVVKAANPEAYIVGEIWAEAQEWLQGDQFDAVMNYLYATWVIRYVIGEHVNHDAVFDRRPPVDEPITAREYAERIDELLALYPWEIQCAQMNLLDSHDTARLLTVANGDVRRVKLAALLQFTFPGAPCIYYGSEIGMEGGRPDREARATFPWDRPHLWNHELRDFYKRLIAMRKGHIALRTGSYHRLYADDDVYAFARCQGDETALVVVNRADGTRRITLNVGALCGKEHVALTRIYGGSGVDTLDNGHLEVVVPPCDGIVWYTA</sequence>
<dbReference type="SUPFAM" id="SSF51445">
    <property type="entry name" value="(Trans)glycosidases"/>
    <property type="match status" value="1"/>
</dbReference>
<dbReference type="PANTHER" id="PTHR10357">
    <property type="entry name" value="ALPHA-AMYLASE FAMILY MEMBER"/>
    <property type="match status" value="1"/>
</dbReference>
<dbReference type="STRING" id="872965.SE16_14775"/>
<evidence type="ECO:0000313" key="7">
    <source>
        <dbReference type="Proteomes" id="UP000050502"/>
    </source>
</evidence>
<protein>
    <submittedName>
        <fullName evidence="5">Alpha-amylase</fullName>
    </submittedName>
</protein>
<organism evidence="4 6">
    <name type="scientific">Ardenticatena maritima</name>
    <dbReference type="NCBI Taxonomy" id="872965"/>
    <lineage>
        <taxon>Bacteria</taxon>
        <taxon>Bacillati</taxon>
        <taxon>Chloroflexota</taxon>
        <taxon>Ardenticatenia</taxon>
        <taxon>Ardenticatenales</taxon>
        <taxon>Ardenticatenaceae</taxon>
        <taxon>Ardenticatena</taxon>
    </lineage>
</organism>
<proteinExistence type="predicted"/>
<evidence type="ECO:0000256" key="2">
    <source>
        <dbReference type="ARBA" id="ARBA00023295"/>
    </source>
</evidence>
<name>A0A0M9UDH9_9CHLR</name>
<evidence type="ECO:0000313" key="4">
    <source>
        <dbReference type="EMBL" id="GAP64044.1"/>
    </source>
</evidence>
<evidence type="ECO:0000313" key="6">
    <source>
        <dbReference type="Proteomes" id="UP000037784"/>
    </source>
</evidence>
<evidence type="ECO:0000256" key="1">
    <source>
        <dbReference type="ARBA" id="ARBA00022801"/>
    </source>
</evidence>
<dbReference type="InterPro" id="IPR017853">
    <property type="entry name" value="GH"/>
</dbReference>
<feature type="domain" description="Glycosyl hydrolase family 13 catalytic" evidence="3">
    <location>
        <begin position="17"/>
        <end position="395"/>
    </location>
</feature>
<gene>
    <name evidence="4" type="ORF">ARMA_2467</name>
    <name evidence="5" type="ORF">SE16_14775</name>
</gene>
<dbReference type="Pfam" id="PF22460">
    <property type="entry name" value="Neopullulanase-like_C"/>
    <property type="match status" value="1"/>
</dbReference>
<dbReference type="PATRIC" id="fig|872965.6.peg.2605"/>
<evidence type="ECO:0000313" key="5">
    <source>
        <dbReference type="EMBL" id="KPL86532.1"/>
    </source>
</evidence>
<dbReference type="Gene3D" id="2.60.40.1180">
    <property type="entry name" value="Golgi alpha-mannosidase II"/>
    <property type="match status" value="1"/>
</dbReference>
<dbReference type="RefSeq" id="WP_054493797.1">
    <property type="nucleotide sequence ID" value="NZ_BBZA01000224.1"/>
</dbReference>
<dbReference type="Gene3D" id="3.20.20.80">
    <property type="entry name" value="Glycosidases"/>
    <property type="match status" value="1"/>
</dbReference>
<keyword evidence="6" id="KW-1185">Reference proteome</keyword>
<keyword evidence="2" id="KW-0326">Glycosidase</keyword>
<dbReference type="GO" id="GO:0016798">
    <property type="term" value="F:hydrolase activity, acting on glycosyl bonds"/>
    <property type="evidence" value="ECO:0007669"/>
    <property type="project" value="UniProtKB-KW"/>
</dbReference>
<dbReference type="Pfam" id="PF00128">
    <property type="entry name" value="Alpha-amylase"/>
    <property type="match status" value="1"/>
</dbReference>
<dbReference type="Proteomes" id="UP000050502">
    <property type="component" value="Unassembled WGS sequence"/>
</dbReference>
<dbReference type="FunCoup" id="A0A0M9UDH9">
    <property type="interactions" value="64"/>
</dbReference>
<reference evidence="5 7" key="2">
    <citation type="submission" date="2015-07" db="EMBL/GenBank/DDBJ databases">
        <title>Whole genome sequence of Ardenticatena maritima DSM 23922.</title>
        <authorList>
            <person name="Hemp J."/>
            <person name="Ward L.M."/>
            <person name="Pace L.A."/>
            <person name="Fischer W.W."/>
        </authorList>
    </citation>
    <scope>NUCLEOTIDE SEQUENCE [LARGE SCALE GENOMIC DNA]</scope>
    <source>
        <strain evidence="5 7">110S</strain>
    </source>
</reference>
<dbReference type="SMART" id="SM00642">
    <property type="entry name" value="Aamy"/>
    <property type="match status" value="1"/>
</dbReference>
<dbReference type="GO" id="GO:0005975">
    <property type="term" value="P:carbohydrate metabolic process"/>
    <property type="evidence" value="ECO:0007669"/>
    <property type="project" value="InterPro"/>
</dbReference>
<dbReference type="SUPFAM" id="SSF51011">
    <property type="entry name" value="Glycosyl hydrolase domain"/>
    <property type="match status" value="1"/>
</dbReference>
<keyword evidence="1" id="KW-0378">Hydrolase</keyword>
<dbReference type="InterPro" id="IPR006047">
    <property type="entry name" value="GH13_cat_dom"/>
</dbReference>
<dbReference type="InterPro" id="IPR055138">
    <property type="entry name" value="Neopullulanase-like_C"/>
</dbReference>
<dbReference type="OrthoDB" id="9805159at2"/>
<dbReference type="CDD" id="cd11338">
    <property type="entry name" value="AmyAc_CMD"/>
    <property type="match status" value="1"/>
</dbReference>
<reference evidence="6" key="3">
    <citation type="submission" date="2015-08" db="EMBL/GenBank/DDBJ databases">
        <title>Draft Genome Sequence of a Heterotrophic Facultative Anaerobic Bacterium Ardenticatena maritima Strain 110S.</title>
        <authorList>
            <person name="Kawaichi S."/>
            <person name="Yoshida T."/>
            <person name="Sako Y."/>
            <person name="Nakamura R."/>
        </authorList>
    </citation>
    <scope>NUCLEOTIDE SEQUENCE [LARGE SCALE GENOMIC DNA]</scope>
    <source>
        <strain evidence="6">110S</strain>
    </source>
</reference>
<dbReference type="EMBL" id="BBZA01000224">
    <property type="protein sequence ID" value="GAP64044.1"/>
    <property type="molecule type" value="Genomic_DNA"/>
</dbReference>
<evidence type="ECO:0000259" key="3">
    <source>
        <dbReference type="SMART" id="SM00642"/>
    </source>
</evidence>
<dbReference type="Proteomes" id="UP000037784">
    <property type="component" value="Unassembled WGS sequence"/>
</dbReference>
<dbReference type="EMBL" id="LGKN01000009">
    <property type="protein sequence ID" value="KPL86532.1"/>
    <property type="molecule type" value="Genomic_DNA"/>
</dbReference>
<reference evidence="4 6" key="1">
    <citation type="journal article" date="2015" name="Genome Announc.">
        <title>Draft Genome Sequence of a Heterotrophic Facultative Anaerobic Thermophilic Bacterium, Ardenticatena maritima Strain 110ST.</title>
        <authorList>
            <person name="Kawaichi S."/>
            <person name="Yoshida T."/>
            <person name="Sako Y."/>
            <person name="Nakamura R."/>
        </authorList>
    </citation>
    <scope>NUCLEOTIDE SEQUENCE [LARGE SCALE GENOMIC DNA]</scope>
    <source>
        <strain evidence="4 6">110S</strain>
    </source>
</reference>
<dbReference type="InterPro" id="IPR013780">
    <property type="entry name" value="Glyco_hydro_b"/>
</dbReference>
<dbReference type="AlphaFoldDB" id="A0A0M9UDH9"/>
<accession>A0A0M9UDH9</accession>